<dbReference type="InterPro" id="IPR006311">
    <property type="entry name" value="TAT_signal"/>
</dbReference>
<dbReference type="AlphaFoldDB" id="A0A7Z9A4R2"/>
<dbReference type="Pfam" id="PF10647">
    <property type="entry name" value="Gmad1"/>
    <property type="match status" value="1"/>
</dbReference>
<proteinExistence type="predicted"/>
<evidence type="ECO:0000259" key="1">
    <source>
        <dbReference type="Pfam" id="PF10646"/>
    </source>
</evidence>
<gene>
    <name evidence="4" type="ORF">NCTC10207_01553</name>
</gene>
<dbReference type="InterPro" id="IPR059026">
    <property type="entry name" value="LpqB_N"/>
</dbReference>
<dbReference type="RefSeq" id="WP_126500266.1">
    <property type="nucleotide sequence ID" value="NZ_LR134479.1"/>
</dbReference>
<dbReference type="PROSITE" id="PS51318">
    <property type="entry name" value="TAT"/>
    <property type="match status" value="1"/>
</dbReference>
<evidence type="ECO:0000259" key="3">
    <source>
        <dbReference type="Pfam" id="PF25976"/>
    </source>
</evidence>
<dbReference type="InterPro" id="IPR011044">
    <property type="entry name" value="Quino_amine_DH_bsu"/>
</dbReference>
<name>A0A7Z9A4R2_9MICC</name>
<evidence type="ECO:0000259" key="2">
    <source>
        <dbReference type="Pfam" id="PF10647"/>
    </source>
</evidence>
<accession>A0A7Z9A4R2</accession>
<dbReference type="Proteomes" id="UP000282386">
    <property type="component" value="Chromosome"/>
</dbReference>
<dbReference type="EMBL" id="LR134479">
    <property type="protein sequence ID" value="VEI23446.1"/>
    <property type="molecule type" value="Genomic_DNA"/>
</dbReference>
<dbReference type="SUPFAM" id="SSF50969">
    <property type="entry name" value="YVTN repeat-like/Quinoprotein amine dehydrogenase"/>
    <property type="match status" value="1"/>
</dbReference>
<dbReference type="Pfam" id="PF10646">
    <property type="entry name" value="Germane"/>
    <property type="match status" value="1"/>
</dbReference>
<organism evidence="4 5">
    <name type="scientific">Rothia aeria</name>
    <dbReference type="NCBI Taxonomy" id="172042"/>
    <lineage>
        <taxon>Bacteria</taxon>
        <taxon>Bacillati</taxon>
        <taxon>Actinomycetota</taxon>
        <taxon>Actinomycetes</taxon>
        <taxon>Micrococcales</taxon>
        <taxon>Micrococcaceae</taxon>
        <taxon>Rothia</taxon>
    </lineage>
</organism>
<keyword evidence="4" id="KW-0449">Lipoprotein</keyword>
<feature type="domain" description="Lipoprotein LpqB N-terminal" evidence="3">
    <location>
        <begin position="68"/>
        <end position="186"/>
    </location>
</feature>
<feature type="domain" description="Lipoprotein LpqB C-terminal" evidence="2">
    <location>
        <begin position="347"/>
        <end position="566"/>
    </location>
</feature>
<dbReference type="InterPro" id="IPR019606">
    <property type="entry name" value="GerMN"/>
</dbReference>
<dbReference type="InterPro" id="IPR018910">
    <property type="entry name" value="LpqB_C"/>
</dbReference>
<dbReference type="Pfam" id="PF25976">
    <property type="entry name" value="LpqB_N"/>
    <property type="match status" value="1"/>
</dbReference>
<protein>
    <submittedName>
        <fullName evidence="4">Lipoprotein LpqB</fullName>
    </submittedName>
</protein>
<dbReference type="InterPro" id="IPR019546">
    <property type="entry name" value="TAT_signal_bac_arc"/>
</dbReference>
<sequence length="574" mass="62574">MNQQNISAVTDIVSSSTSRRRFLGVGAAAAATVLLGACAGIPTSKNVHRYSDKLEVRENKNQAIHAVGPQEDAPPEAIIEGFIHAGVDSADNYAVARQFLTSDFKGKWNPTTTTRVYRNTAQVSADESSSGVYRARFQQTTLVSEQGLTSSFAETLETFDFKLRQIEGQWRIEACPDGLWLDSVEFDRVFSPYRLYFYNSMYTHAVPDIRWFAHRDGQLGILLQTVMGGPASYLKEVTASTLVEGMSLERAEVSDRDAKIHINGPVLNAVTRARLRQQVGYVLSNFSSVNKFELTYNGSVVSEDAPTGFQEAPMSPEISKRVVGLEDGKLVIREDYLSQQPETTGTESVTDASDPAINYDGTALACLGDTGRSLYFFSGGKGQYLVKNKKMTAPSFDSFGWLWVAESDGAVRAYNAASTNEKERSKGIEIPVSWRSGMTFSSLRISHDGARVVVVGTRDGTAAVVMSGVVRDSSGTPKGFTEPVRVTSSITPRTAVWAGEQNLVVVNDKTGESEVTTLSGEETKFDRLDGVKSVSAAGNTSNMLAHRSDGSCYVLEERGWNRLNTSTREMSFAG</sequence>
<dbReference type="NCBIfam" id="TIGR01409">
    <property type="entry name" value="TAT_signal_seq"/>
    <property type="match status" value="1"/>
</dbReference>
<reference evidence="4 5" key="1">
    <citation type="submission" date="2018-12" db="EMBL/GenBank/DDBJ databases">
        <authorList>
            <consortium name="Pathogen Informatics"/>
        </authorList>
    </citation>
    <scope>NUCLEOTIDE SEQUENCE [LARGE SCALE GENOMIC DNA]</scope>
    <source>
        <strain evidence="4 5">NCTC10207</strain>
    </source>
</reference>
<feature type="domain" description="GerMN" evidence="1">
    <location>
        <begin position="195"/>
        <end position="300"/>
    </location>
</feature>
<evidence type="ECO:0000313" key="5">
    <source>
        <dbReference type="Proteomes" id="UP000282386"/>
    </source>
</evidence>
<evidence type="ECO:0000313" key="4">
    <source>
        <dbReference type="EMBL" id="VEI23446.1"/>
    </source>
</evidence>